<keyword evidence="2" id="KW-0012">Acyltransferase</keyword>
<dbReference type="PANTHER" id="PTHR43877:SF2">
    <property type="entry name" value="AMINOALKYLPHOSPHONATE N-ACETYLTRANSFERASE-RELATED"/>
    <property type="match status" value="1"/>
</dbReference>
<feature type="domain" description="N-acetyltransferase" evidence="3">
    <location>
        <begin position="185"/>
        <end position="334"/>
    </location>
</feature>
<dbReference type="EMBL" id="MQSV01000007">
    <property type="protein sequence ID" value="OKL45978.1"/>
    <property type="molecule type" value="Genomic_DNA"/>
</dbReference>
<name>A0A1Q5PJG3_9ACTO</name>
<accession>A0A1Q5PJG3</accession>
<evidence type="ECO:0000256" key="2">
    <source>
        <dbReference type="ARBA" id="ARBA00023315"/>
    </source>
</evidence>
<dbReference type="InterPro" id="IPR016181">
    <property type="entry name" value="Acyl_CoA_acyltransferase"/>
</dbReference>
<dbReference type="Proteomes" id="UP000186785">
    <property type="component" value="Unassembled WGS sequence"/>
</dbReference>
<feature type="domain" description="N-acetyltransferase" evidence="3">
    <location>
        <begin position="16"/>
        <end position="184"/>
    </location>
</feature>
<sequence>MNISTAVEMPPGHLGLKWESLDARHAPSLAALIRKSQSFDLATYPTSDAAIADMVEGRTENTLISTIVGLDNCGEVQAAATVYLPLKATKQISVTLDASVSPSWRGRGLGRVLLRWQDQTARSLILQEYGPDSQQVVKISAAVAGNNDSARSLFIAAGYTPERTFDVMYADLARPLVTYRLNDEYEFHPWPEGCAVEEVRQLHQETFQDHWGSQETTLSWWDDSMDNLDRRWSCIVRDKKGELAGYCVVARPVSRWMLTGVKELYAELVGVSRSHRGKGLARAMLSHAVERAREDGMQSFGLDVDVDNPSAAGQIYTAIGFEPKSSYTYYSVVL</sequence>
<comment type="caution">
    <text evidence="4">The sequence shown here is derived from an EMBL/GenBank/DDBJ whole genome shotgun (WGS) entry which is preliminary data.</text>
</comment>
<dbReference type="STRING" id="1921764.BSR28_04490"/>
<proteinExistence type="predicted"/>
<keyword evidence="1" id="KW-0808">Transferase</keyword>
<dbReference type="GO" id="GO:0016747">
    <property type="term" value="F:acyltransferase activity, transferring groups other than amino-acyl groups"/>
    <property type="evidence" value="ECO:0007669"/>
    <property type="project" value="InterPro"/>
</dbReference>
<dbReference type="Gene3D" id="3.40.630.30">
    <property type="match status" value="1"/>
</dbReference>
<evidence type="ECO:0000259" key="3">
    <source>
        <dbReference type="PROSITE" id="PS51186"/>
    </source>
</evidence>
<evidence type="ECO:0000313" key="5">
    <source>
        <dbReference type="Proteomes" id="UP000186785"/>
    </source>
</evidence>
<keyword evidence="5" id="KW-1185">Reference proteome</keyword>
<evidence type="ECO:0000313" key="4">
    <source>
        <dbReference type="EMBL" id="OKL45978.1"/>
    </source>
</evidence>
<dbReference type="InterPro" id="IPR000182">
    <property type="entry name" value="GNAT_dom"/>
</dbReference>
<dbReference type="PANTHER" id="PTHR43877">
    <property type="entry name" value="AMINOALKYLPHOSPHONATE N-ACETYLTRANSFERASE-RELATED-RELATED"/>
    <property type="match status" value="1"/>
</dbReference>
<dbReference type="InterPro" id="IPR050832">
    <property type="entry name" value="Bact_Acetyltransf"/>
</dbReference>
<dbReference type="PROSITE" id="PS51186">
    <property type="entry name" value="GNAT"/>
    <property type="match status" value="2"/>
</dbReference>
<evidence type="ECO:0000256" key="1">
    <source>
        <dbReference type="ARBA" id="ARBA00022679"/>
    </source>
</evidence>
<dbReference type="SUPFAM" id="SSF55729">
    <property type="entry name" value="Acyl-CoA N-acyltransferases (Nat)"/>
    <property type="match status" value="2"/>
</dbReference>
<reference evidence="4 5" key="1">
    <citation type="submission" date="2016-11" db="EMBL/GenBank/DDBJ databases">
        <title>Actinomyces gypaetusis sp. nov. isolated from the vulture Gypaetus barbatus in Qinghai Tibet Plateau China.</title>
        <authorList>
            <person name="Meng X."/>
        </authorList>
    </citation>
    <scope>NUCLEOTIDE SEQUENCE [LARGE SCALE GENOMIC DNA]</scope>
    <source>
        <strain evidence="4 5">VUL4_2</strain>
    </source>
</reference>
<dbReference type="Pfam" id="PF00583">
    <property type="entry name" value="Acetyltransf_1"/>
    <property type="match status" value="1"/>
</dbReference>
<organism evidence="4 5">
    <name type="scientific">Boudabousia liubingyangii</name>
    <dbReference type="NCBI Taxonomy" id="1921764"/>
    <lineage>
        <taxon>Bacteria</taxon>
        <taxon>Bacillati</taxon>
        <taxon>Actinomycetota</taxon>
        <taxon>Actinomycetes</taxon>
        <taxon>Actinomycetales</taxon>
        <taxon>Actinomycetaceae</taxon>
        <taxon>Boudabousia</taxon>
    </lineage>
</organism>
<dbReference type="CDD" id="cd04301">
    <property type="entry name" value="NAT_SF"/>
    <property type="match status" value="1"/>
</dbReference>
<dbReference type="AlphaFoldDB" id="A0A1Q5PJG3"/>
<protein>
    <recommendedName>
        <fullName evidence="3">N-acetyltransferase domain-containing protein</fullName>
    </recommendedName>
</protein>
<gene>
    <name evidence="4" type="ORF">BSR29_08335</name>
</gene>